<protein>
    <submittedName>
        <fullName evidence="3">DUF3180 domain-containing protein</fullName>
    </submittedName>
</protein>
<feature type="region of interest" description="Disordered" evidence="1">
    <location>
        <begin position="16"/>
        <end position="88"/>
    </location>
</feature>
<feature type="compositionally biased region" description="Acidic residues" evidence="1">
    <location>
        <begin position="209"/>
        <end position="219"/>
    </location>
</feature>
<evidence type="ECO:0000256" key="2">
    <source>
        <dbReference type="SAM" id="Phobius"/>
    </source>
</evidence>
<keyword evidence="2" id="KW-1133">Transmembrane helix</keyword>
<dbReference type="InterPro" id="IPR021517">
    <property type="entry name" value="DUF3180"/>
</dbReference>
<evidence type="ECO:0000256" key="1">
    <source>
        <dbReference type="SAM" id="MobiDB-lite"/>
    </source>
</evidence>
<feature type="transmembrane region" description="Helical" evidence="2">
    <location>
        <begin position="164"/>
        <end position="184"/>
    </location>
</feature>
<comment type="caution">
    <text evidence="3">The sequence shown here is derived from an EMBL/GenBank/DDBJ whole genome shotgun (WGS) entry which is preliminary data.</text>
</comment>
<feature type="region of interest" description="Disordered" evidence="1">
    <location>
        <begin position="100"/>
        <end position="125"/>
    </location>
</feature>
<dbReference type="EMBL" id="WBJY01000002">
    <property type="protein sequence ID" value="KAB1648273.1"/>
    <property type="molecule type" value="Genomic_DNA"/>
</dbReference>
<proteinExistence type="predicted"/>
<evidence type="ECO:0000313" key="4">
    <source>
        <dbReference type="Proteomes" id="UP000431744"/>
    </source>
</evidence>
<dbReference type="Proteomes" id="UP000431744">
    <property type="component" value="Unassembled WGS sequence"/>
</dbReference>
<keyword evidence="4" id="KW-1185">Reference proteome</keyword>
<organism evidence="3 4">
    <name type="scientific">Pseudoclavibacter endophyticus</name>
    <dbReference type="NCBI Taxonomy" id="1778590"/>
    <lineage>
        <taxon>Bacteria</taxon>
        <taxon>Bacillati</taxon>
        <taxon>Actinomycetota</taxon>
        <taxon>Actinomycetes</taxon>
        <taxon>Micrococcales</taxon>
        <taxon>Microbacteriaceae</taxon>
        <taxon>Pseudoclavibacter</taxon>
    </lineage>
</organism>
<feature type="transmembrane region" description="Helical" evidence="2">
    <location>
        <begin position="132"/>
        <end position="152"/>
    </location>
</feature>
<accession>A0A6H9WC69</accession>
<evidence type="ECO:0000313" key="3">
    <source>
        <dbReference type="EMBL" id="KAB1648273.1"/>
    </source>
</evidence>
<reference evidence="3 4" key="1">
    <citation type="submission" date="2019-09" db="EMBL/GenBank/DDBJ databases">
        <title>Phylogeny of genus Pseudoclavibacter and closely related genus.</title>
        <authorList>
            <person name="Li Y."/>
        </authorList>
    </citation>
    <scope>NUCLEOTIDE SEQUENCE [LARGE SCALE GENOMIC DNA]</scope>
    <source>
        <strain evidence="3 4">EGI 60007</strain>
    </source>
</reference>
<gene>
    <name evidence="3" type="ORF">F8O04_11245</name>
</gene>
<feature type="compositionally biased region" description="Basic and acidic residues" evidence="1">
    <location>
        <begin position="199"/>
        <end position="208"/>
    </location>
</feature>
<dbReference type="Pfam" id="PF11377">
    <property type="entry name" value="DUF3180"/>
    <property type="match status" value="1"/>
</dbReference>
<feature type="compositionally biased region" description="Low complexity" evidence="1">
    <location>
        <begin position="52"/>
        <end position="88"/>
    </location>
</feature>
<name>A0A6H9WC69_9MICO</name>
<keyword evidence="2" id="KW-0812">Transmembrane</keyword>
<feature type="transmembrane region" description="Helical" evidence="2">
    <location>
        <begin position="279"/>
        <end position="297"/>
    </location>
</feature>
<feature type="compositionally biased region" description="Basic and acidic residues" evidence="1">
    <location>
        <begin position="220"/>
        <end position="229"/>
    </location>
</feature>
<feature type="compositionally biased region" description="Basic residues" evidence="1">
    <location>
        <begin position="101"/>
        <end position="116"/>
    </location>
</feature>
<dbReference type="AlphaFoldDB" id="A0A6H9WC69"/>
<feature type="region of interest" description="Disordered" evidence="1">
    <location>
        <begin position="199"/>
        <end position="229"/>
    </location>
</feature>
<keyword evidence="2" id="KW-0472">Membrane</keyword>
<sequence length="323" mass="34165">MAPSRACSAWRPIGSSCSRRRGSRVDRREECRPIDGCRSSAPRRWPRRHGRSAAATVSASAPASGLASRATNPARRARPAGARGIPAPRLRSVPTTIAGKLTRRTRERRPATRRPAAHRDGAGAVTQRTRPLTLILLAIVAGVLAWIVEVWLVSTGFPMLVPPVTLPVTLVIVALALLALAWPIRTYTRALRRQRDAIRDARSRRPDADPDAAGDDSESTADRRRDATPPKRVDPVLAVRVLAFAKASSMAASVIGGAMVAATVYVVTRPVIAESLLPLAIAGLVGAAVLLVAGLLAESWCALPPEDGANARATAPPRPALGG</sequence>
<feature type="compositionally biased region" description="Basic and acidic residues" evidence="1">
    <location>
        <begin position="23"/>
        <end position="35"/>
    </location>
</feature>